<dbReference type="SUPFAM" id="SSF48371">
    <property type="entry name" value="ARM repeat"/>
    <property type="match status" value="1"/>
</dbReference>
<dbReference type="PANTHER" id="PTHR12697">
    <property type="entry name" value="PBS LYASE HEAT-LIKE PROTEIN"/>
    <property type="match status" value="1"/>
</dbReference>
<dbReference type="RefSeq" id="WP_007418656.1">
    <property type="nucleotide sequence ID" value="NZ_ABOX02000074.1"/>
</dbReference>
<organism evidence="2 3">
    <name type="scientific">Pedosphaera parvula (strain Ellin514)</name>
    <dbReference type="NCBI Taxonomy" id="320771"/>
    <lineage>
        <taxon>Bacteria</taxon>
        <taxon>Pseudomonadati</taxon>
        <taxon>Verrucomicrobiota</taxon>
        <taxon>Pedosphaerae</taxon>
        <taxon>Pedosphaerales</taxon>
        <taxon>Pedosphaeraceae</taxon>
        <taxon>Pedosphaera</taxon>
    </lineage>
</organism>
<dbReference type="Gene3D" id="1.25.10.10">
    <property type="entry name" value="Leucine-rich Repeat Variant"/>
    <property type="match status" value="2"/>
</dbReference>
<name>B9XS73_PEDPL</name>
<dbReference type="InterPro" id="IPR011989">
    <property type="entry name" value="ARM-like"/>
</dbReference>
<sequence length="357" mass="37910" precursor="true">MKITPPTANPPSRKRTKVIVAALIAVSVAGLAWLLLHTCEPSYNGKPFTLWLEECHQLKGSSEPASEEQQKAMKALGQMGTNAIPIIFRTLEGNDSPMRNKYREVWSTLPAFLKMVLPQPKPENFSVDEAIGALFQFADANPVEQLRSQLKSGNPAVREAAASVVLGHRPKWLSTKDETSLCISLLRDLDPAVRWESAMALGELGPAASNAVPALIASLQASEAGRNKLSTFHSRAAAAKALGSIGPAAASSVPALTNLLPSADTYLRVQIASAVWNISSEKSIALPILISDCPGLDSPTKWSAISTLGEMGPRAKAAIPMLLNELTNSKNDAFILAPITNALKAIDPEAAAKAGVK</sequence>
<dbReference type="SMART" id="SM00567">
    <property type="entry name" value="EZ_HEAT"/>
    <property type="match status" value="4"/>
</dbReference>
<dbReference type="GO" id="GO:0016829">
    <property type="term" value="F:lyase activity"/>
    <property type="evidence" value="ECO:0007669"/>
    <property type="project" value="UniProtKB-KW"/>
</dbReference>
<dbReference type="Proteomes" id="UP000003688">
    <property type="component" value="Unassembled WGS sequence"/>
</dbReference>
<protein>
    <submittedName>
        <fullName evidence="2">PBS lyase HEAT domain protein repeat-containing protein</fullName>
    </submittedName>
</protein>
<feature type="transmembrane region" description="Helical" evidence="1">
    <location>
        <begin position="18"/>
        <end position="36"/>
    </location>
</feature>
<dbReference type="PANTHER" id="PTHR12697:SF5">
    <property type="entry name" value="DEOXYHYPUSINE HYDROXYLASE"/>
    <property type="match status" value="1"/>
</dbReference>
<dbReference type="Pfam" id="PF13646">
    <property type="entry name" value="HEAT_2"/>
    <property type="match status" value="1"/>
</dbReference>
<dbReference type="STRING" id="320771.Cflav_PD0337"/>
<dbReference type="GO" id="GO:0016491">
    <property type="term" value="F:oxidoreductase activity"/>
    <property type="evidence" value="ECO:0007669"/>
    <property type="project" value="TreeGrafter"/>
</dbReference>
<dbReference type="InterPro" id="IPR004155">
    <property type="entry name" value="PBS_lyase_HEAT"/>
</dbReference>
<keyword evidence="2" id="KW-0456">Lyase</keyword>
<keyword evidence="1" id="KW-0812">Transmembrane</keyword>
<dbReference type="AlphaFoldDB" id="B9XS73"/>
<evidence type="ECO:0000256" key="1">
    <source>
        <dbReference type="SAM" id="Phobius"/>
    </source>
</evidence>
<keyword evidence="3" id="KW-1185">Reference proteome</keyword>
<gene>
    <name evidence="2" type="ORF">Cflav_PD0337</name>
</gene>
<dbReference type="OrthoDB" id="481230at2"/>
<dbReference type="Pfam" id="PF03130">
    <property type="entry name" value="HEAT_PBS"/>
    <property type="match status" value="1"/>
</dbReference>
<proteinExistence type="predicted"/>
<reference evidence="2 3" key="1">
    <citation type="journal article" date="2011" name="J. Bacteriol.">
        <title>Genome sequence of 'Pedosphaera parvula' Ellin514, an aerobic Verrucomicrobial isolate from pasture soil.</title>
        <authorList>
            <person name="Kant R."/>
            <person name="van Passel M.W."/>
            <person name="Sangwan P."/>
            <person name="Palva A."/>
            <person name="Lucas S."/>
            <person name="Copeland A."/>
            <person name="Lapidus A."/>
            <person name="Glavina Del Rio T."/>
            <person name="Dalin E."/>
            <person name="Tice H."/>
            <person name="Bruce D."/>
            <person name="Goodwin L."/>
            <person name="Pitluck S."/>
            <person name="Chertkov O."/>
            <person name="Larimer F.W."/>
            <person name="Land M.L."/>
            <person name="Hauser L."/>
            <person name="Brettin T.S."/>
            <person name="Detter J.C."/>
            <person name="Han S."/>
            <person name="de Vos W.M."/>
            <person name="Janssen P.H."/>
            <person name="Smidt H."/>
        </authorList>
    </citation>
    <scope>NUCLEOTIDE SEQUENCE [LARGE SCALE GENOMIC DNA]</scope>
    <source>
        <strain evidence="2 3">Ellin514</strain>
    </source>
</reference>
<keyword evidence="1" id="KW-1133">Transmembrane helix</keyword>
<comment type="caution">
    <text evidence="2">The sequence shown here is derived from an EMBL/GenBank/DDBJ whole genome shotgun (WGS) entry which is preliminary data.</text>
</comment>
<evidence type="ECO:0000313" key="2">
    <source>
        <dbReference type="EMBL" id="EEF57328.1"/>
    </source>
</evidence>
<evidence type="ECO:0000313" key="3">
    <source>
        <dbReference type="Proteomes" id="UP000003688"/>
    </source>
</evidence>
<dbReference type="InterPro" id="IPR016024">
    <property type="entry name" value="ARM-type_fold"/>
</dbReference>
<keyword evidence="1" id="KW-0472">Membrane</keyword>
<accession>B9XS73</accession>
<dbReference type="EMBL" id="ABOX02000074">
    <property type="protein sequence ID" value="EEF57328.1"/>
    <property type="molecule type" value="Genomic_DNA"/>
</dbReference>